<gene>
    <name evidence="2" type="ORF">BJ508DRAFT_332472</name>
</gene>
<reference evidence="2 3" key="1">
    <citation type="journal article" date="2018" name="Nat. Ecol. Evol.">
        <title>Pezizomycetes genomes reveal the molecular basis of ectomycorrhizal truffle lifestyle.</title>
        <authorList>
            <person name="Murat C."/>
            <person name="Payen T."/>
            <person name="Noel B."/>
            <person name="Kuo A."/>
            <person name="Morin E."/>
            <person name="Chen J."/>
            <person name="Kohler A."/>
            <person name="Krizsan K."/>
            <person name="Balestrini R."/>
            <person name="Da Silva C."/>
            <person name="Montanini B."/>
            <person name="Hainaut M."/>
            <person name="Levati E."/>
            <person name="Barry K.W."/>
            <person name="Belfiori B."/>
            <person name="Cichocki N."/>
            <person name="Clum A."/>
            <person name="Dockter R.B."/>
            <person name="Fauchery L."/>
            <person name="Guy J."/>
            <person name="Iotti M."/>
            <person name="Le Tacon F."/>
            <person name="Lindquist E.A."/>
            <person name="Lipzen A."/>
            <person name="Malagnac F."/>
            <person name="Mello A."/>
            <person name="Molinier V."/>
            <person name="Miyauchi S."/>
            <person name="Poulain J."/>
            <person name="Riccioni C."/>
            <person name="Rubini A."/>
            <person name="Sitrit Y."/>
            <person name="Splivallo R."/>
            <person name="Traeger S."/>
            <person name="Wang M."/>
            <person name="Zifcakova L."/>
            <person name="Wipf D."/>
            <person name="Zambonelli A."/>
            <person name="Paolocci F."/>
            <person name="Nowrousian M."/>
            <person name="Ottonello S."/>
            <person name="Baldrian P."/>
            <person name="Spatafora J.W."/>
            <person name="Henrissat B."/>
            <person name="Nagy L.G."/>
            <person name="Aury J.M."/>
            <person name="Wincker P."/>
            <person name="Grigoriev I.V."/>
            <person name="Bonfante P."/>
            <person name="Martin F.M."/>
        </authorList>
    </citation>
    <scope>NUCLEOTIDE SEQUENCE [LARGE SCALE GENOMIC DNA]</scope>
    <source>
        <strain evidence="2 3">RN42</strain>
    </source>
</reference>
<evidence type="ECO:0000313" key="2">
    <source>
        <dbReference type="EMBL" id="RPA75100.1"/>
    </source>
</evidence>
<dbReference type="Proteomes" id="UP000275078">
    <property type="component" value="Unassembled WGS sequence"/>
</dbReference>
<organism evidence="2 3">
    <name type="scientific">Ascobolus immersus RN42</name>
    <dbReference type="NCBI Taxonomy" id="1160509"/>
    <lineage>
        <taxon>Eukaryota</taxon>
        <taxon>Fungi</taxon>
        <taxon>Dikarya</taxon>
        <taxon>Ascomycota</taxon>
        <taxon>Pezizomycotina</taxon>
        <taxon>Pezizomycetes</taxon>
        <taxon>Pezizales</taxon>
        <taxon>Ascobolaceae</taxon>
        <taxon>Ascobolus</taxon>
    </lineage>
</organism>
<accession>A0A3N4HTH4</accession>
<proteinExistence type="predicted"/>
<name>A0A3N4HTH4_ASCIM</name>
<evidence type="ECO:0000256" key="1">
    <source>
        <dbReference type="SAM" id="MobiDB-lite"/>
    </source>
</evidence>
<dbReference type="AlphaFoldDB" id="A0A3N4HTH4"/>
<evidence type="ECO:0000313" key="3">
    <source>
        <dbReference type="Proteomes" id="UP000275078"/>
    </source>
</evidence>
<sequence length="237" mass="26819">MEDHQSGTLIEDTLDWQTPFYIDTPDTPEGGSFIQYLPLPARGVEVRGYIWMPPAELRSGKRDPIEGVELRHAAIAQLFSDFLQPARSASPHMRAKLVIQLHGAAIPPEIDTTDFTIFSFADLPEEGTSHHTCSCYPCRSSSATVTVHTMLLPSGITTFWSKTLTAGGMRWVLCEEKAKEEHERAREERRRRNEERARQWEYRVEVDEAGYAEDSGCEGCNGEEASRSEVRWDDEEG</sequence>
<feature type="region of interest" description="Disordered" evidence="1">
    <location>
        <begin position="213"/>
        <end position="237"/>
    </location>
</feature>
<keyword evidence="3" id="KW-1185">Reference proteome</keyword>
<protein>
    <submittedName>
        <fullName evidence="2">Uncharacterized protein</fullName>
    </submittedName>
</protein>
<dbReference type="EMBL" id="ML119772">
    <property type="protein sequence ID" value="RPA75100.1"/>
    <property type="molecule type" value="Genomic_DNA"/>
</dbReference>